<reference evidence="1 2" key="1">
    <citation type="journal article" date="2018" name="Mol. Plant">
        <title>The genome of Artemisia annua provides insight into the evolution of Asteraceae family and artemisinin biosynthesis.</title>
        <authorList>
            <person name="Shen Q."/>
            <person name="Zhang L."/>
            <person name="Liao Z."/>
            <person name="Wang S."/>
            <person name="Yan T."/>
            <person name="Shi P."/>
            <person name="Liu M."/>
            <person name="Fu X."/>
            <person name="Pan Q."/>
            <person name="Wang Y."/>
            <person name="Lv Z."/>
            <person name="Lu X."/>
            <person name="Zhang F."/>
            <person name="Jiang W."/>
            <person name="Ma Y."/>
            <person name="Chen M."/>
            <person name="Hao X."/>
            <person name="Li L."/>
            <person name="Tang Y."/>
            <person name="Lv G."/>
            <person name="Zhou Y."/>
            <person name="Sun X."/>
            <person name="Brodelius P.E."/>
            <person name="Rose J.K.C."/>
            <person name="Tang K."/>
        </authorList>
    </citation>
    <scope>NUCLEOTIDE SEQUENCE [LARGE SCALE GENOMIC DNA]</scope>
    <source>
        <strain evidence="2">cv. Huhao1</strain>
        <tissue evidence="1">Leaf</tissue>
    </source>
</reference>
<dbReference type="AlphaFoldDB" id="A0A2U1MKB2"/>
<name>A0A2U1MKB2_ARTAN</name>
<accession>A0A2U1MKB2</accession>
<organism evidence="1 2">
    <name type="scientific">Artemisia annua</name>
    <name type="common">Sweet wormwood</name>
    <dbReference type="NCBI Taxonomy" id="35608"/>
    <lineage>
        <taxon>Eukaryota</taxon>
        <taxon>Viridiplantae</taxon>
        <taxon>Streptophyta</taxon>
        <taxon>Embryophyta</taxon>
        <taxon>Tracheophyta</taxon>
        <taxon>Spermatophyta</taxon>
        <taxon>Magnoliopsida</taxon>
        <taxon>eudicotyledons</taxon>
        <taxon>Gunneridae</taxon>
        <taxon>Pentapetalae</taxon>
        <taxon>asterids</taxon>
        <taxon>campanulids</taxon>
        <taxon>Asterales</taxon>
        <taxon>Asteraceae</taxon>
        <taxon>Asteroideae</taxon>
        <taxon>Anthemideae</taxon>
        <taxon>Artemisiinae</taxon>
        <taxon>Artemisia</taxon>
    </lineage>
</organism>
<evidence type="ECO:0000313" key="1">
    <source>
        <dbReference type="EMBL" id="PWA61689.1"/>
    </source>
</evidence>
<keyword evidence="2" id="KW-1185">Reference proteome</keyword>
<proteinExistence type="predicted"/>
<dbReference type="EMBL" id="PKPP01005043">
    <property type="protein sequence ID" value="PWA61689.1"/>
    <property type="molecule type" value="Genomic_DNA"/>
</dbReference>
<dbReference type="Proteomes" id="UP000245207">
    <property type="component" value="Unassembled WGS sequence"/>
</dbReference>
<sequence length="101" mass="11136">MEQKTTGNDILGNMNKKTLGEMFVGVDNQRGGFEVQMKIVEGMESSTDGIMGNHMVADKPLVEKLVKNGKNGNEVLNRECDVGGIKKEEGFEDDKKSNWAD</sequence>
<comment type="caution">
    <text evidence="1">The sequence shown here is derived from an EMBL/GenBank/DDBJ whole genome shotgun (WGS) entry which is preliminary data.</text>
</comment>
<evidence type="ECO:0000313" key="2">
    <source>
        <dbReference type="Proteomes" id="UP000245207"/>
    </source>
</evidence>
<gene>
    <name evidence="1" type="ORF">CTI12_AA370770</name>
</gene>
<protein>
    <submittedName>
        <fullName evidence="1">Uncharacterized protein</fullName>
    </submittedName>
</protein>